<accession>A0A0L9V446</accession>
<dbReference type="Proteomes" id="UP000053144">
    <property type="component" value="Chromosome 8"/>
</dbReference>
<dbReference type="EMBL" id="CM003378">
    <property type="protein sequence ID" value="KOM49798.1"/>
    <property type="molecule type" value="Genomic_DNA"/>
</dbReference>
<dbReference type="STRING" id="3914.A0A0L9V446"/>
<name>A0A0L9V446_PHAAN</name>
<evidence type="ECO:0000313" key="2">
    <source>
        <dbReference type="Proteomes" id="UP000053144"/>
    </source>
</evidence>
<protein>
    <submittedName>
        <fullName evidence="1">Uncharacterized protein</fullName>
    </submittedName>
</protein>
<evidence type="ECO:0000313" key="1">
    <source>
        <dbReference type="EMBL" id="KOM49798.1"/>
    </source>
</evidence>
<gene>
    <name evidence="1" type="ORF">LR48_Vigan08g062500</name>
</gene>
<organism evidence="1 2">
    <name type="scientific">Phaseolus angularis</name>
    <name type="common">Azuki bean</name>
    <name type="synonym">Vigna angularis</name>
    <dbReference type="NCBI Taxonomy" id="3914"/>
    <lineage>
        <taxon>Eukaryota</taxon>
        <taxon>Viridiplantae</taxon>
        <taxon>Streptophyta</taxon>
        <taxon>Embryophyta</taxon>
        <taxon>Tracheophyta</taxon>
        <taxon>Spermatophyta</taxon>
        <taxon>Magnoliopsida</taxon>
        <taxon>eudicotyledons</taxon>
        <taxon>Gunneridae</taxon>
        <taxon>Pentapetalae</taxon>
        <taxon>rosids</taxon>
        <taxon>fabids</taxon>
        <taxon>Fabales</taxon>
        <taxon>Fabaceae</taxon>
        <taxon>Papilionoideae</taxon>
        <taxon>50 kb inversion clade</taxon>
        <taxon>NPAAA clade</taxon>
        <taxon>indigoferoid/millettioid clade</taxon>
        <taxon>Phaseoleae</taxon>
        <taxon>Vigna</taxon>
    </lineage>
</organism>
<dbReference type="AlphaFoldDB" id="A0A0L9V446"/>
<reference evidence="2" key="1">
    <citation type="journal article" date="2015" name="Proc. Natl. Acad. Sci. U.S.A.">
        <title>Genome sequencing of adzuki bean (Vigna angularis) provides insight into high starch and low fat accumulation and domestication.</title>
        <authorList>
            <person name="Yang K."/>
            <person name="Tian Z."/>
            <person name="Chen C."/>
            <person name="Luo L."/>
            <person name="Zhao B."/>
            <person name="Wang Z."/>
            <person name="Yu L."/>
            <person name="Li Y."/>
            <person name="Sun Y."/>
            <person name="Li W."/>
            <person name="Chen Y."/>
            <person name="Li Y."/>
            <person name="Zhang Y."/>
            <person name="Ai D."/>
            <person name="Zhao J."/>
            <person name="Shang C."/>
            <person name="Ma Y."/>
            <person name="Wu B."/>
            <person name="Wang M."/>
            <person name="Gao L."/>
            <person name="Sun D."/>
            <person name="Zhang P."/>
            <person name="Guo F."/>
            <person name="Wang W."/>
            <person name="Li Y."/>
            <person name="Wang J."/>
            <person name="Varshney R.K."/>
            <person name="Wang J."/>
            <person name="Ling H.Q."/>
            <person name="Wan P."/>
        </authorList>
    </citation>
    <scope>NUCLEOTIDE SEQUENCE</scope>
    <source>
        <strain evidence="2">cv. Jingnong 6</strain>
    </source>
</reference>
<sequence length="145" mass="17176">MCILPYHINMACVVSFSPSSFTLFIRDDYRKEEESKTFASDVDFGLEKDYDDRNMEAILDECKVQLLHNLVVEVMQRFKHAMKSNFWLTRFPHNSRTYNYMMSVRGRTRQFETMVSKLLTVELSTDQAVNLLSCRLTKLPNWPSW</sequence>
<dbReference type="Gramene" id="KOM49798">
    <property type="protein sequence ID" value="KOM49798"/>
    <property type="gene ID" value="LR48_Vigan08g062500"/>
</dbReference>
<proteinExistence type="predicted"/>